<gene>
    <name evidence="1" type="ORF">Pint_06723</name>
</gene>
<keyword evidence="2" id="KW-1185">Reference proteome</keyword>
<reference evidence="2" key="1">
    <citation type="journal article" date="2023" name="G3 (Bethesda)">
        <title>Genome assembly and association tests identify interacting loci associated with vigor, precocity, and sex in interspecific pistachio rootstocks.</title>
        <authorList>
            <person name="Palmer W."/>
            <person name="Jacygrad E."/>
            <person name="Sagayaradj S."/>
            <person name="Cavanaugh K."/>
            <person name="Han R."/>
            <person name="Bertier L."/>
            <person name="Beede B."/>
            <person name="Kafkas S."/>
            <person name="Golino D."/>
            <person name="Preece J."/>
            <person name="Michelmore R."/>
        </authorList>
    </citation>
    <scope>NUCLEOTIDE SEQUENCE [LARGE SCALE GENOMIC DNA]</scope>
</reference>
<dbReference type="EMBL" id="CM047745">
    <property type="protein sequence ID" value="KAJ0024180.1"/>
    <property type="molecule type" value="Genomic_DNA"/>
</dbReference>
<name>A0ACC0XUN4_9ROSI</name>
<comment type="caution">
    <text evidence="1">The sequence shown here is derived from an EMBL/GenBank/DDBJ whole genome shotgun (WGS) entry which is preliminary data.</text>
</comment>
<evidence type="ECO:0000313" key="2">
    <source>
        <dbReference type="Proteomes" id="UP001163603"/>
    </source>
</evidence>
<sequence>MSATQHSCLVSIFGVPFAGLVMSKNQIKDEPHDGHTSSVSELSWNPNKDWVIASVAAGSMIQIWQTAESVSVANISNEERTEDKRCTLRVLEEE</sequence>
<proteinExistence type="predicted"/>
<protein>
    <submittedName>
        <fullName evidence="1">Uncharacterized protein</fullName>
    </submittedName>
</protein>
<evidence type="ECO:0000313" key="1">
    <source>
        <dbReference type="EMBL" id="KAJ0024180.1"/>
    </source>
</evidence>
<accession>A0ACC0XUN4</accession>
<dbReference type="Proteomes" id="UP001163603">
    <property type="component" value="Chromosome 10"/>
</dbReference>
<organism evidence="1 2">
    <name type="scientific">Pistacia integerrima</name>
    <dbReference type="NCBI Taxonomy" id="434235"/>
    <lineage>
        <taxon>Eukaryota</taxon>
        <taxon>Viridiplantae</taxon>
        <taxon>Streptophyta</taxon>
        <taxon>Embryophyta</taxon>
        <taxon>Tracheophyta</taxon>
        <taxon>Spermatophyta</taxon>
        <taxon>Magnoliopsida</taxon>
        <taxon>eudicotyledons</taxon>
        <taxon>Gunneridae</taxon>
        <taxon>Pentapetalae</taxon>
        <taxon>rosids</taxon>
        <taxon>malvids</taxon>
        <taxon>Sapindales</taxon>
        <taxon>Anacardiaceae</taxon>
        <taxon>Pistacia</taxon>
    </lineage>
</organism>